<feature type="compositionally biased region" description="Polar residues" evidence="1">
    <location>
        <begin position="113"/>
        <end position="129"/>
    </location>
</feature>
<name>A0ABT0BMF4_9SPHN</name>
<evidence type="ECO:0000313" key="4">
    <source>
        <dbReference type="Proteomes" id="UP001202281"/>
    </source>
</evidence>
<organism evidence="3 4">
    <name type="scientific">Novosphingobium beihaiensis</name>
    <dbReference type="NCBI Taxonomy" id="2930389"/>
    <lineage>
        <taxon>Bacteria</taxon>
        <taxon>Pseudomonadati</taxon>
        <taxon>Pseudomonadota</taxon>
        <taxon>Alphaproteobacteria</taxon>
        <taxon>Sphingomonadales</taxon>
        <taxon>Sphingomonadaceae</taxon>
        <taxon>Novosphingobium</taxon>
    </lineage>
</organism>
<sequence length="230" mass="25100">MLGEFAGDVVAAVTDGWGAIALCILVVALLAPKMTEGLHPNPRAAIFLVLFFSFLAALWLTFSGDKNKKPDNQTSNDVSDDASNSAEVTGKAAPENDRRKQQEESGPTPETEGISTPSISTESNITPMTGSDDFKISVKKEFRAFSYNDELSDVENIRDFFKKLGVSRFDGPNVIGGICGTFKNGIKICGWANTYDKPGVFGFRFGNEGNWNFIGSNRSYFEESHPSLFQ</sequence>
<feature type="compositionally biased region" description="Basic and acidic residues" evidence="1">
    <location>
        <begin position="94"/>
        <end position="103"/>
    </location>
</feature>
<keyword evidence="2" id="KW-0472">Membrane</keyword>
<accession>A0ABT0BMF4</accession>
<evidence type="ECO:0000313" key="3">
    <source>
        <dbReference type="EMBL" id="MCJ2186232.1"/>
    </source>
</evidence>
<feature type="transmembrane region" description="Helical" evidence="2">
    <location>
        <begin position="44"/>
        <end position="62"/>
    </location>
</feature>
<gene>
    <name evidence="3" type="ORF">MTR66_05300</name>
</gene>
<evidence type="ECO:0000256" key="1">
    <source>
        <dbReference type="SAM" id="MobiDB-lite"/>
    </source>
</evidence>
<comment type="caution">
    <text evidence="3">The sequence shown here is derived from an EMBL/GenBank/DDBJ whole genome shotgun (WGS) entry which is preliminary data.</text>
</comment>
<feature type="compositionally biased region" description="Low complexity" evidence="1">
    <location>
        <begin position="75"/>
        <end position="86"/>
    </location>
</feature>
<keyword evidence="4" id="KW-1185">Reference proteome</keyword>
<feature type="region of interest" description="Disordered" evidence="1">
    <location>
        <begin position="69"/>
        <end position="130"/>
    </location>
</feature>
<dbReference type="RefSeq" id="WP_243918504.1">
    <property type="nucleotide sequence ID" value="NZ_JALHLG010000005.1"/>
</dbReference>
<dbReference type="EMBL" id="JALHLG010000005">
    <property type="protein sequence ID" value="MCJ2186232.1"/>
    <property type="molecule type" value="Genomic_DNA"/>
</dbReference>
<evidence type="ECO:0000256" key="2">
    <source>
        <dbReference type="SAM" id="Phobius"/>
    </source>
</evidence>
<proteinExistence type="predicted"/>
<reference evidence="3 4" key="1">
    <citation type="submission" date="2022-04" db="EMBL/GenBank/DDBJ databases">
        <title>Identification of a novel bacterium isolated from mangrove sediments.</title>
        <authorList>
            <person name="Pan X."/>
        </authorList>
    </citation>
    <scope>NUCLEOTIDE SEQUENCE [LARGE SCALE GENOMIC DNA]</scope>
    <source>
        <strain evidence="3 4">B2638</strain>
    </source>
</reference>
<dbReference type="Proteomes" id="UP001202281">
    <property type="component" value="Unassembled WGS sequence"/>
</dbReference>
<keyword evidence="2" id="KW-1133">Transmembrane helix</keyword>
<feature type="transmembrane region" description="Helical" evidence="2">
    <location>
        <begin position="12"/>
        <end position="32"/>
    </location>
</feature>
<keyword evidence="2" id="KW-0812">Transmembrane</keyword>
<protein>
    <submittedName>
        <fullName evidence="3">Uncharacterized protein</fullName>
    </submittedName>
</protein>